<dbReference type="Proteomes" id="UP000030764">
    <property type="component" value="Unassembled WGS sequence"/>
</dbReference>
<proteinExistence type="predicted"/>
<name>A0A085MCH3_9BILA</name>
<dbReference type="Proteomes" id="UP000030758">
    <property type="component" value="Unassembled WGS sequence"/>
</dbReference>
<evidence type="ECO:0000313" key="1">
    <source>
        <dbReference type="EMBL" id="KFD54919.1"/>
    </source>
</evidence>
<gene>
    <name evidence="1" type="ORF">M513_04101</name>
    <name evidence="2" type="ORF">M514_04101</name>
</gene>
<dbReference type="AlphaFoldDB" id="A0A085MCH3"/>
<evidence type="ECO:0000313" key="2">
    <source>
        <dbReference type="EMBL" id="KFD68398.1"/>
    </source>
</evidence>
<dbReference type="EMBL" id="KL367505">
    <property type="protein sequence ID" value="KFD68398.1"/>
    <property type="molecule type" value="Genomic_DNA"/>
</dbReference>
<keyword evidence="3" id="KW-1185">Reference proteome</keyword>
<dbReference type="EMBL" id="KL363203">
    <property type="protein sequence ID" value="KFD54919.1"/>
    <property type="molecule type" value="Genomic_DNA"/>
</dbReference>
<reference evidence="1 3" key="1">
    <citation type="journal article" date="2014" name="Nat. Genet.">
        <title>Genome and transcriptome of the porcine whipworm Trichuris suis.</title>
        <authorList>
            <person name="Jex A.R."/>
            <person name="Nejsum P."/>
            <person name="Schwarz E.M."/>
            <person name="Hu L."/>
            <person name="Young N.D."/>
            <person name="Hall R.S."/>
            <person name="Korhonen P.K."/>
            <person name="Liao S."/>
            <person name="Thamsborg S."/>
            <person name="Xia J."/>
            <person name="Xu P."/>
            <person name="Wang S."/>
            <person name="Scheerlinck J.P."/>
            <person name="Hofmann A."/>
            <person name="Sternberg P.W."/>
            <person name="Wang J."/>
            <person name="Gasser R.B."/>
        </authorList>
    </citation>
    <scope>NUCLEOTIDE SEQUENCE [LARGE SCALE GENOMIC DNA]</scope>
    <source>
        <strain evidence="2">DCEP-RM93F</strain>
        <strain evidence="1">DCEP-RM93M</strain>
    </source>
</reference>
<organism evidence="1 3">
    <name type="scientific">Trichuris suis</name>
    <name type="common">pig whipworm</name>
    <dbReference type="NCBI Taxonomy" id="68888"/>
    <lineage>
        <taxon>Eukaryota</taxon>
        <taxon>Metazoa</taxon>
        <taxon>Ecdysozoa</taxon>
        <taxon>Nematoda</taxon>
        <taxon>Enoplea</taxon>
        <taxon>Dorylaimia</taxon>
        <taxon>Trichinellida</taxon>
        <taxon>Trichuridae</taxon>
        <taxon>Trichuris</taxon>
    </lineage>
</organism>
<evidence type="ECO:0000313" key="3">
    <source>
        <dbReference type="Proteomes" id="UP000030764"/>
    </source>
</evidence>
<sequence>MLECTVCQLWLTFIADPSSGRLWMRRRTFRLCVDRVSLTRILKAELTQNGTESVKLRTATLPLLNRMRQSVGVELLASKQYPFSIPLRPLYSPDLVFCAITCFVHSKRPYEDIDQPQTDNWKRRSTGKFASKGIKEFVVHTNFWRESYRILSTFDCTKKGHRLRQTKKYGKVMCSEGLKKLV</sequence>
<protein>
    <submittedName>
        <fullName evidence="1">Uncharacterized protein</fullName>
    </submittedName>
</protein>
<accession>A0A085MCH3</accession>